<accession>A0A9P6N2R5</accession>
<evidence type="ECO:0000313" key="3">
    <source>
        <dbReference type="EMBL" id="KAG0022757.1"/>
    </source>
</evidence>
<dbReference type="Proteomes" id="UP000703661">
    <property type="component" value="Unassembled WGS sequence"/>
</dbReference>
<dbReference type="AlphaFoldDB" id="A0A9P6N2R5"/>
<proteinExistence type="predicted"/>
<feature type="signal peptide" evidence="2">
    <location>
        <begin position="1"/>
        <end position="19"/>
    </location>
</feature>
<protein>
    <submittedName>
        <fullName evidence="3">Uncharacterized protein</fullName>
    </submittedName>
</protein>
<keyword evidence="4" id="KW-1185">Reference proteome</keyword>
<name>A0A9P6N2R5_9FUNG</name>
<comment type="caution">
    <text evidence="3">The sequence shown here is derived from an EMBL/GenBank/DDBJ whole genome shotgun (WGS) entry which is preliminary data.</text>
</comment>
<feature type="region of interest" description="Disordered" evidence="1">
    <location>
        <begin position="346"/>
        <end position="370"/>
    </location>
</feature>
<dbReference type="InterPro" id="IPR052982">
    <property type="entry name" value="SRP1/TIP1-like"/>
</dbReference>
<sequence>MRSVATTIITLIMSALTTADTTFQVFITDPSSSTVWIAGRPAIVKWILSISPPNATLTGSLPVELVGGKSLTDLDLIAVLGSGSFDANSLIVEVPDDANRGPDYVYSVRFGEGSYSELFTIKGPIIIGDPKPKITATKTPTTYTFLTTTQTNKTTKTASTINIQTSTTKTKSSSSTLSDTTIRTFLPTITMQFPAPPTTPMFPTFTSLDISPSLTSAVPLIDGPSTDSIPMSNNKNVVMRFSTFSIAAIATLASTVLAQVSPSHPRQGDIWILGRQVTMYWSPRPTTDLPIQLLTGETLTAQKVVADLGTAKADTLSLTIDVPDEPVGWYTVRIGTSYSHVFAIQKDSTTPPTTPEPTEASNATTTANASATVTGVPTANATGATTTIALPTYSSSSASAKSTTAASTSAASYLKVANVMPLVAVAAATFLSSMAL</sequence>
<reference evidence="3" key="1">
    <citation type="journal article" date="2020" name="Fungal Divers.">
        <title>Resolving the Mortierellaceae phylogeny through synthesis of multi-gene phylogenetics and phylogenomics.</title>
        <authorList>
            <person name="Vandepol N."/>
            <person name="Liber J."/>
            <person name="Desiro A."/>
            <person name="Na H."/>
            <person name="Kennedy M."/>
            <person name="Barry K."/>
            <person name="Grigoriev I.V."/>
            <person name="Miller A.N."/>
            <person name="O'Donnell K."/>
            <person name="Stajich J.E."/>
            <person name="Bonito G."/>
        </authorList>
    </citation>
    <scope>NUCLEOTIDE SEQUENCE</scope>
    <source>
        <strain evidence="3">NRRL 2769</strain>
    </source>
</reference>
<keyword evidence="2" id="KW-0732">Signal</keyword>
<gene>
    <name evidence="3" type="ORF">BGZ80_011237</name>
</gene>
<feature type="chain" id="PRO_5040229711" evidence="2">
    <location>
        <begin position="20"/>
        <end position="436"/>
    </location>
</feature>
<evidence type="ECO:0000313" key="4">
    <source>
        <dbReference type="Proteomes" id="UP000703661"/>
    </source>
</evidence>
<dbReference type="EMBL" id="JAAAID010000088">
    <property type="protein sequence ID" value="KAG0022757.1"/>
    <property type="molecule type" value="Genomic_DNA"/>
</dbReference>
<dbReference type="PANTHER" id="PTHR40633:SF1">
    <property type="entry name" value="GPI ANCHORED SERINE-THREONINE RICH PROTEIN (AFU_ORTHOLOGUE AFUA_1G03630)"/>
    <property type="match status" value="1"/>
</dbReference>
<organism evidence="3 4">
    <name type="scientific">Entomortierella chlamydospora</name>
    <dbReference type="NCBI Taxonomy" id="101097"/>
    <lineage>
        <taxon>Eukaryota</taxon>
        <taxon>Fungi</taxon>
        <taxon>Fungi incertae sedis</taxon>
        <taxon>Mucoromycota</taxon>
        <taxon>Mortierellomycotina</taxon>
        <taxon>Mortierellomycetes</taxon>
        <taxon>Mortierellales</taxon>
        <taxon>Mortierellaceae</taxon>
        <taxon>Entomortierella</taxon>
    </lineage>
</organism>
<dbReference type="PANTHER" id="PTHR40633">
    <property type="entry name" value="MATRIX PROTEIN, PUTATIVE (AFU_ORTHOLOGUE AFUA_8G05410)-RELATED"/>
    <property type="match status" value="1"/>
</dbReference>
<evidence type="ECO:0000256" key="2">
    <source>
        <dbReference type="SAM" id="SignalP"/>
    </source>
</evidence>
<evidence type="ECO:0000256" key="1">
    <source>
        <dbReference type="SAM" id="MobiDB-lite"/>
    </source>
</evidence>
<feature type="compositionally biased region" description="Low complexity" evidence="1">
    <location>
        <begin position="356"/>
        <end position="370"/>
    </location>
</feature>